<protein>
    <submittedName>
        <fullName evidence="2">Uncharacterized protein</fullName>
    </submittedName>
</protein>
<feature type="region of interest" description="Disordered" evidence="1">
    <location>
        <begin position="57"/>
        <end position="168"/>
    </location>
</feature>
<comment type="caution">
    <text evidence="2">The sequence shown here is derived from an EMBL/GenBank/DDBJ whole genome shotgun (WGS) entry which is preliminary data.</text>
</comment>
<evidence type="ECO:0000313" key="2">
    <source>
        <dbReference type="EMBL" id="KAK5862210.1"/>
    </source>
</evidence>
<feature type="compositionally biased region" description="Polar residues" evidence="1">
    <location>
        <begin position="156"/>
        <end position="167"/>
    </location>
</feature>
<gene>
    <name evidence="2" type="ORF">PBY51_017630</name>
</gene>
<feature type="compositionally biased region" description="Basic and acidic residues" evidence="1">
    <location>
        <begin position="386"/>
        <end position="398"/>
    </location>
</feature>
<feature type="compositionally biased region" description="Polar residues" evidence="1">
    <location>
        <begin position="28"/>
        <end position="38"/>
    </location>
</feature>
<dbReference type="AlphaFoldDB" id="A0AAN7XM28"/>
<feature type="region of interest" description="Disordered" evidence="1">
    <location>
        <begin position="377"/>
        <end position="398"/>
    </location>
</feature>
<evidence type="ECO:0000313" key="3">
    <source>
        <dbReference type="Proteomes" id="UP001346869"/>
    </source>
</evidence>
<feature type="compositionally biased region" description="Basic and acidic residues" evidence="1">
    <location>
        <begin position="145"/>
        <end position="155"/>
    </location>
</feature>
<sequence>MRPSISVTLEPGGSHDEDTTEAQEEPAVQTSGQPSPLLQNMIQRKFADIEATNHRLASSLCHMEKEKNTSSPPSQKPERADRSGSPAQGDDLPDQDKCSAHTEGSESNVSHTIEISEKKQQDSGHLWKRHPKSQPTTCNAKKKNNSKERQKKDNHLSSSLSHMTSPQGIDYHHDEELRYAECYNGDSQLESANNSSEDLTQQESGFIQFNQDADISPSVSPLSLDSSCDFSIQMFSNMSPQAQKSIADISESQWADIMDLFSVGSKDLGGCMDVETYFESICACQGDSGQEFNADDVGLADQSDIFRSSEVDDQHSETGEPRYEYSYHGDQGLPINHFQRSLQAQRQNEDAEETQFNKFKANRDTNIAQLPTSTSIGYQYNASGASDHRPIQTPPHEDDWLFTDILKDTKSPNC</sequence>
<organism evidence="2 3">
    <name type="scientific">Eleginops maclovinus</name>
    <name type="common">Patagonian blennie</name>
    <name type="synonym">Eleginus maclovinus</name>
    <dbReference type="NCBI Taxonomy" id="56733"/>
    <lineage>
        <taxon>Eukaryota</taxon>
        <taxon>Metazoa</taxon>
        <taxon>Chordata</taxon>
        <taxon>Craniata</taxon>
        <taxon>Vertebrata</taxon>
        <taxon>Euteleostomi</taxon>
        <taxon>Actinopterygii</taxon>
        <taxon>Neopterygii</taxon>
        <taxon>Teleostei</taxon>
        <taxon>Neoteleostei</taxon>
        <taxon>Acanthomorphata</taxon>
        <taxon>Eupercaria</taxon>
        <taxon>Perciformes</taxon>
        <taxon>Notothenioidei</taxon>
        <taxon>Eleginopidae</taxon>
        <taxon>Eleginops</taxon>
    </lineage>
</organism>
<dbReference type="EMBL" id="JAUZQC010000012">
    <property type="protein sequence ID" value="KAK5862210.1"/>
    <property type="molecule type" value="Genomic_DNA"/>
</dbReference>
<dbReference type="Proteomes" id="UP001346869">
    <property type="component" value="Unassembled WGS sequence"/>
</dbReference>
<name>A0AAN7XM28_ELEMC</name>
<reference evidence="2 3" key="2">
    <citation type="journal article" date="2023" name="Mol. Biol. Evol.">
        <title>Genomics of Secondarily Temperate Adaptation in the Only Non-Antarctic Icefish.</title>
        <authorList>
            <person name="Rivera-Colon A.G."/>
            <person name="Rayamajhi N."/>
            <person name="Minhas B.F."/>
            <person name="Madrigal G."/>
            <person name="Bilyk K.T."/>
            <person name="Yoon V."/>
            <person name="Hune M."/>
            <person name="Gregory S."/>
            <person name="Cheng C.H.C."/>
            <person name="Catchen J.M."/>
        </authorList>
    </citation>
    <scope>NUCLEOTIDE SEQUENCE [LARGE SCALE GENOMIC DNA]</scope>
    <source>
        <strain evidence="2">JMC-PN-2008</strain>
    </source>
</reference>
<feature type="region of interest" description="Disordered" evidence="1">
    <location>
        <begin position="1"/>
        <end position="38"/>
    </location>
</feature>
<feature type="compositionally biased region" description="Basic and acidic residues" evidence="1">
    <location>
        <begin position="94"/>
        <end position="104"/>
    </location>
</feature>
<accession>A0AAN7XM28</accession>
<proteinExistence type="predicted"/>
<evidence type="ECO:0000256" key="1">
    <source>
        <dbReference type="SAM" id="MobiDB-lite"/>
    </source>
</evidence>
<keyword evidence="3" id="KW-1185">Reference proteome</keyword>
<reference evidence="2 3" key="1">
    <citation type="journal article" date="2023" name="Genes (Basel)">
        <title>Chromosome-Level Genome Assembly and Circadian Gene Repertoire of the Patagonia Blennie Eleginops maclovinus-The Closest Ancestral Proxy of Antarctic Cryonotothenioids.</title>
        <authorList>
            <person name="Cheng C.C."/>
            <person name="Rivera-Colon A.G."/>
            <person name="Minhas B.F."/>
            <person name="Wilson L."/>
            <person name="Rayamajhi N."/>
            <person name="Vargas-Chacoff L."/>
            <person name="Catchen J.M."/>
        </authorList>
    </citation>
    <scope>NUCLEOTIDE SEQUENCE [LARGE SCALE GENOMIC DNA]</scope>
    <source>
        <strain evidence="2">JMC-PN-2008</strain>
    </source>
</reference>